<dbReference type="InterPro" id="IPR042095">
    <property type="entry name" value="SUMF_sf"/>
</dbReference>
<protein>
    <submittedName>
        <fullName evidence="3">Serine/threonine protein kinase</fullName>
    </submittedName>
</protein>
<proteinExistence type="predicted"/>
<dbReference type="InterPro" id="IPR016187">
    <property type="entry name" value="CTDL_fold"/>
</dbReference>
<dbReference type="eggNOG" id="COG0515">
    <property type="taxonomic scope" value="Bacteria"/>
</dbReference>
<dbReference type="SUPFAM" id="SSF56112">
    <property type="entry name" value="Protein kinase-like (PK-like)"/>
    <property type="match status" value="1"/>
</dbReference>
<dbReference type="AlphaFoldDB" id="B8IIC5"/>
<evidence type="ECO:0000259" key="2">
    <source>
        <dbReference type="PROSITE" id="PS50011"/>
    </source>
</evidence>
<dbReference type="HOGENOM" id="CLU_394728_0_0_5"/>
<dbReference type="SUPFAM" id="SSF56436">
    <property type="entry name" value="C-type lectin-like"/>
    <property type="match status" value="1"/>
</dbReference>
<keyword evidence="3" id="KW-0723">Serine/threonine-protein kinase</keyword>
<dbReference type="Gene3D" id="3.90.1580.10">
    <property type="entry name" value="paralog of FGE (formylglycine-generating enzyme)"/>
    <property type="match status" value="1"/>
</dbReference>
<dbReference type="KEGG" id="mno:Mnod_3053"/>
<dbReference type="InterPro" id="IPR011009">
    <property type="entry name" value="Kinase-like_dom_sf"/>
</dbReference>
<dbReference type="Pfam" id="PF00069">
    <property type="entry name" value="Pkinase"/>
    <property type="match status" value="1"/>
</dbReference>
<dbReference type="InterPro" id="IPR005532">
    <property type="entry name" value="SUMF_dom"/>
</dbReference>
<dbReference type="InterPro" id="IPR000719">
    <property type="entry name" value="Prot_kinase_dom"/>
</dbReference>
<dbReference type="InterPro" id="IPR051043">
    <property type="entry name" value="Sulfatase_Mod_Factor_Kinase"/>
</dbReference>
<dbReference type="CDD" id="cd14014">
    <property type="entry name" value="STKc_PknB_like"/>
    <property type="match status" value="1"/>
</dbReference>
<sequence>MRMPGTDLSGRIERRPGPGTRLNGIYEIDELVATGGMGEVYGGRALETGSRVAIKMIRRDMAEDERLLALFRKEAAALHLLQHPAIVRYYVFTTDPDLRCPYLAMEFVEGESLLAIARRRPFDGPAVRVLLRRLAAGLHAAHEVGVVHRDVSPDNIILPDGDAAQAKIIDFGIARSRLDGSTVIGSDFAGKANYVSPEQLGLYGGIVTAKSDMYGLGLTLVAALLGRPLDMGGSHAEVIRKRQAVPDLDMVDAGLRPILLAMLQPRPEDRPASMAEIAAWADAEPGARAPQARPRWRGLAFAALLAAGAAVAGVNFSLPPPAPAILPTSTGPAHPQDAALEELKSVPDAPRAPNAEADRPETPPAEPPPAEAAQESAPAPHDGAFRDCAQCPEMVPVKAGSFAMGSTADPTERPVHRVTLKRFALGRHPVTVREWKACVRDGRCAPSPEGEDDAPAHNLSWDDAQAYVGWLASVTGEPYRLPSEAEWEYAARAGTTTRYWWGDRFRADRSDCRKCGPAAPNPPSVGRFPANPAGLGEITGSVSQWLADCWVPSYRGAPADGSARTTRTCRERVLRGGSWLTEAEAQRLGSREFYDATVRYPGHGLRVARSM</sequence>
<dbReference type="Gene3D" id="1.10.510.10">
    <property type="entry name" value="Transferase(Phosphotransferase) domain 1"/>
    <property type="match status" value="1"/>
</dbReference>
<dbReference type="Proteomes" id="UP000008207">
    <property type="component" value="Chromosome"/>
</dbReference>
<evidence type="ECO:0000256" key="1">
    <source>
        <dbReference type="SAM" id="MobiDB-lite"/>
    </source>
</evidence>
<feature type="compositionally biased region" description="Low complexity" evidence="1">
    <location>
        <begin position="371"/>
        <end position="380"/>
    </location>
</feature>
<gene>
    <name evidence="3" type="ordered locus">Mnod_3053</name>
</gene>
<dbReference type="PROSITE" id="PS00109">
    <property type="entry name" value="PROTEIN_KINASE_TYR"/>
    <property type="match status" value="1"/>
</dbReference>
<evidence type="ECO:0000313" key="3">
    <source>
        <dbReference type="EMBL" id="ACL57994.1"/>
    </source>
</evidence>
<keyword evidence="3" id="KW-0808">Transferase</keyword>
<accession>B8IIC5</accession>
<keyword evidence="3" id="KW-0418">Kinase</keyword>
<dbReference type="GO" id="GO:0005524">
    <property type="term" value="F:ATP binding"/>
    <property type="evidence" value="ECO:0007669"/>
    <property type="project" value="InterPro"/>
</dbReference>
<dbReference type="PANTHER" id="PTHR23150:SF35">
    <property type="entry name" value="BLL6746 PROTEIN"/>
    <property type="match status" value="1"/>
</dbReference>
<feature type="region of interest" description="Disordered" evidence="1">
    <location>
        <begin position="345"/>
        <end position="387"/>
    </location>
</feature>
<dbReference type="STRING" id="460265.Mnod_3053"/>
<evidence type="ECO:0000313" key="4">
    <source>
        <dbReference type="Proteomes" id="UP000008207"/>
    </source>
</evidence>
<organism evidence="3 4">
    <name type="scientific">Methylobacterium nodulans (strain LMG 21967 / CNCM I-2342 / ORS 2060)</name>
    <dbReference type="NCBI Taxonomy" id="460265"/>
    <lineage>
        <taxon>Bacteria</taxon>
        <taxon>Pseudomonadati</taxon>
        <taxon>Pseudomonadota</taxon>
        <taxon>Alphaproteobacteria</taxon>
        <taxon>Hyphomicrobiales</taxon>
        <taxon>Methylobacteriaceae</taxon>
        <taxon>Methylobacterium</taxon>
    </lineage>
</organism>
<dbReference type="GO" id="GO:0120147">
    <property type="term" value="F:formylglycine-generating oxidase activity"/>
    <property type="evidence" value="ECO:0007669"/>
    <property type="project" value="TreeGrafter"/>
</dbReference>
<dbReference type="PANTHER" id="PTHR23150">
    <property type="entry name" value="SULFATASE MODIFYING FACTOR 1, 2"/>
    <property type="match status" value="1"/>
</dbReference>
<dbReference type="InterPro" id="IPR008266">
    <property type="entry name" value="Tyr_kinase_AS"/>
</dbReference>
<dbReference type="Pfam" id="PF03781">
    <property type="entry name" value="FGE-sulfatase"/>
    <property type="match status" value="1"/>
</dbReference>
<dbReference type="eggNOG" id="COG1262">
    <property type="taxonomic scope" value="Bacteria"/>
</dbReference>
<dbReference type="Gene3D" id="3.30.200.20">
    <property type="entry name" value="Phosphorylase Kinase, domain 1"/>
    <property type="match status" value="1"/>
</dbReference>
<dbReference type="EMBL" id="CP001349">
    <property type="protein sequence ID" value="ACL57994.1"/>
    <property type="molecule type" value="Genomic_DNA"/>
</dbReference>
<dbReference type="PROSITE" id="PS50011">
    <property type="entry name" value="PROTEIN_KINASE_DOM"/>
    <property type="match status" value="1"/>
</dbReference>
<feature type="domain" description="Protein kinase" evidence="2">
    <location>
        <begin position="26"/>
        <end position="287"/>
    </location>
</feature>
<keyword evidence="4" id="KW-1185">Reference proteome</keyword>
<reference evidence="3 4" key="1">
    <citation type="submission" date="2009-01" db="EMBL/GenBank/DDBJ databases">
        <title>Complete sequence of chromosome of Methylobacterium nodulans ORS 2060.</title>
        <authorList>
            <consortium name="US DOE Joint Genome Institute"/>
            <person name="Lucas S."/>
            <person name="Copeland A."/>
            <person name="Lapidus A."/>
            <person name="Glavina del Rio T."/>
            <person name="Dalin E."/>
            <person name="Tice H."/>
            <person name="Bruce D."/>
            <person name="Goodwin L."/>
            <person name="Pitluck S."/>
            <person name="Sims D."/>
            <person name="Brettin T."/>
            <person name="Detter J.C."/>
            <person name="Han C."/>
            <person name="Larimer F."/>
            <person name="Land M."/>
            <person name="Hauser L."/>
            <person name="Kyrpides N."/>
            <person name="Ivanova N."/>
            <person name="Marx C.J."/>
            <person name="Richardson P."/>
        </authorList>
    </citation>
    <scope>NUCLEOTIDE SEQUENCE [LARGE SCALE GENOMIC DNA]</scope>
    <source>
        <strain evidence="4">LMG 21967 / CNCM I-2342 / ORS 2060</strain>
    </source>
</reference>
<name>B8IIC5_METNO</name>
<dbReference type="GO" id="GO:0004674">
    <property type="term" value="F:protein serine/threonine kinase activity"/>
    <property type="evidence" value="ECO:0007669"/>
    <property type="project" value="UniProtKB-KW"/>
</dbReference>